<keyword evidence="2" id="KW-1185">Reference proteome</keyword>
<reference evidence="1 2" key="1">
    <citation type="submission" date="2017-04" db="EMBL/GenBank/DDBJ databases">
        <title>Draft genome sequence of Tuber borchii Vittad., a whitish edible truffle.</title>
        <authorList>
            <consortium name="DOE Joint Genome Institute"/>
            <person name="Murat C."/>
            <person name="Kuo A."/>
            <person name="Barry K.W."/>
            <person name="Clum A."/>
            <person name="Dockter R.B."/>
            <person name="Fauchery L."/>
            <person name="Iotti M."/>
            <person name="Kohler A."/>
            <person name="Labutti K."/>
            <person name="Lindquist E.A."/>
            <person name="Lipzen A."/>
            <person name="Ohm R.A."/>
            <person name="Wang M."/>
            <person name="Grigoriev I.V."/>
            <person name="Zambonelli A."/>
            <person name="Martin F.M."/>
        </authorList>
    </citation>
    <scope>NUCLEOTIDE SEQUENCE [LARGE SCALE GENOMIC DNA]</scope>
    <source>
        <strain evidence="1 2">Tbo3840</strain>
    </source>
</reference>
<evidence type="ECO:0000313" key="1">
    <source>
        <dbReference type="EMBL" id="PUU80834.1"/>
    </source>
</evidence>
<sequence>MEQSNNSNRIGKWLKDVIINHRKGLQKMYGETKLELDQSLQRPIKRGEEMARKLVTMGCGIEVAKDLTLLTLYDVAILIDDSESMIYGESGTRKNTLIQFIDHITEIYSMANESGILAMRFMNSRRGKKNWTGKSQAYLDGHSFIGPTRIGTELKKKILDKFVIKDPNQSKPLLVLIVTDGAVEGERNSHLKNVIQDCVNELEASGKGRDAVSFQFSRIGSDPGAAMLLEDLDEDPDLAEYIDVLPSEFDLESLLADKWFVLPKILLGAILPKVKPLHLKPLA</sequence>
<dbReference type="EMBL" id="NESQ01000055">
    <property type="protein sequence ID" value="PUU80834.1"/>
    <property type="molecule type" value="Genomic_DNA"/>
</dbReference>
<protein>
    <recommendedName>
        <fullName evidence="3">VWFA domain-containing protein</fullName>
    </recommendedName>
</protein>
<comment type="caution">
    <text evidence="1">The sequence shown here is derived from an EMBL/GenBank/DDBJ whole genome shotgun (WGS) entry which is preliminary data.</text>
</comment>
<name>A0A2T6ZZD4_TUBBO</name>
<accession>A0A2T6ZZD4</accession>
<dbReference type="PANTHER" id="PTHR34706:SF2">
    <property type="entry name" value="RFEF"/>
    <property type="match status" value="1"/>
</dbReference>
<dbReference type="OrthoDB" id="2142040at2759"/>
<evidence type="ECO:0008006" key="3">
    <source>
        <dbReference type="Google" id="ProtNLM"/>
    </source>
</evidence>
<evidence type="ECO:0000313" key="2">
    <source>
        <dbReference type="Proteomes" id="UP000244722"/>
    </source>
</evidence>
<gene>
    <name evidence="1" type="ORF">B9Z19DRAFT_973428</name>
</gene>
<dbReference type="Proteomes" id="UP000244722">
    <property type="component" value="Unassembled WGS sequence"/>
</dbReference>
<dbReference type="InterPro" id="IPR036465">
    <property type="entry name" value="vWFA_dom_sf"/>
</dbReference>
<organism evidence="1 2">
    <name type="scientific">Tuber borchii</name>
    <name type="common">White truffle</name>
    <dbReference type="NCBI Taxonomy" id="42251"/>
    <lineage>
        <taxon>Eukaryota</taxon>
        <taxon>Fungi</taxon>
        <taxon>Dikarya</taxon>
        <taxon>Ascomycota</taxon>
        <taxon>Pezizomycotina</taxon>
        <taxon>Pezizomycetes</taxon>
        <taxon>Pezizales</taxon>
        <taxon>Tuberaceae</taxon>
        <taxon>Tuber</taxon>
    </lineage>
</organism>
<proteinExistence type="predicted"/>
<dbReference type="PANTHER" id="PTHR34706">
    <property type="entry name" value="SLR1338 PROTEIN"/>
    <property type="match status" value="1"/>
</dbReference>
<dbReference type="AlphaFoldDB" id="A0A2T6ZZD4"/>
<dbReference type="STRING" id="42251.A0A2T6ZZD4"/>
<dbReference type="SUPFAM" id="SSF53300">
    <property type="entry name" value="vWA-like"/>
    <property type="match status" value="1"/>
</dbReference>